<evidence type="ECO:0000313" key="2">
    <source>
        <dbReference type="EMBL" id="KAA8567319.1"/>
    </source>
</evidence>
<accession>A0A5M9JH78</accession>
<keyword evidence="1" id="KW-1133">Transmembrane helix</keyword>
<sequence length="124" mass="14369">MSCPGRYIMISGFYPIVFSSNARLVVFNLKYQSRQLNSISLPNSIHSYSRFLSMRLFRVSRSTRLAPLIYSLVPNEFSLCTTWCYFRDLLTRRYVCDSLSCDGRSSCPPLTARLAFKIYLGKYC</sequence>
<evidence type="ECO:0000256" key="1">
    <source>
        <dbReference type="SAM" id="Phobius"/>
    </source>
</evidence>
<keyword evidence="1" id="KW-0472">Membrane</keyword>
<proteinExistence type="predicted"/>
<organism evidence="2 3">
    <name type="scientific">Monilinia fructicola</name>
    <name type="common">Brown rot fungus</name>
    <name type="synonym">Ciboria fructicola</name>
    <dbReference type="NCBI Taxonomy" id="38448"/>
    <lineage>
        <taxon>Eukaryota</taxon>
        <taxon>Fungi</taxon>
        <taxon>Dikarya</taxon>
        <taxon>Ascomycota</taxon>
        <taxon>Pezizomycotina</taxon>
        <taxon>Leotiomycetes</taxon>
        <taxon>Helotiales</taxon>
        <taxon>Sclerotiniaceae</taxon>
        <taxon>Monilinia</taxon>
    </lineage>
</organism>
<reference evidence="2 3" key="1">
    <citation type="submission" date="2019-06" db="EMBL/GenBank/DDBJ databases">
        <title>Genome Sequence of the Brown Rot Fungal Pathogen Monilinia fructicola.</title>
        <authorList>
            <person name="De Miccolis Angelini R.M."/>
            <person name="Landi L."/>
            <person name="Abate D."/>
            <person name="Pollastro S."/>
            <person name="Romanazzi G."/>
            <person name="Faretra F."/>
        </authorList>
    </citation>
    <scope>NUCLEOTIDE SEQUENCE [LARGE SCALE GENOMIC DNA]</scope>
    <source>
        <strain evidence="2 3">Mfrc123</strain>
    </source>
</reference>
<evidence type="ECO:0000313" key="3">
    <source>
        <dbReference type="Proteomes" id="UP000322873"/>
    </source>
</evidence>
<protein>
    <submittedName>
        <fullName evidence="2">Uncharacterized protein</fullName>
    </submittedName>
</protein>
<dbReference type="AlphaFoldDB" id="A0A5M9JH78"/>
<comment type="caution">
    <text evidence="2">The sequence shown here is derived from an EMBL/GenBank/DDBJ whole genome shotgun (WGS) entry which is preliminary data.</text>
</comment>
<keyword evidence="3" id="KW-1185">Reference proteome</keyword>
<dbReference type="Proteomes" id="UP000322873">
    <property type="component" value="Unassembled WGS sequence"/>
</dbReference>
<keyword evidence="1" id="KW-0812">Transmembrane</keyword>
<feature type="transmembrane region" description="Helical" evidence="1">
    <location>
        <begin position="6"/>
        <end position="26"/>
    </location>
</feature>
<dbReference type="EMBL" id="VICG01000011">
    <property type="protein sequence ID" value="KAA8567319.1"/>
    <property type="molecule type" value="Genomic_DNA"/>
</dbReference>
<gene>
    <name evidence="2" type="ORF">EYC84_010350</name>
</gene>
<name>A0A5M9JH78_MONFR</name>